<dbReference type="RefSeq" id="WP_068225394.1">
    <property type="nucleotide sequence ID" value="NZ_CP014623.1"/>
</dbReference>
<dbReference type="Gene3D" id="3.20.20.380">
    <property type="entry name" value="Copper homeostasis (CutC) domain"/>
    <property type="match status" value="1"/>
</dbReference>
<dbReference type="InterPro" id="IPR005627">
    <property type="entry name" value="CutC-like"/>
</dbReference>
<dbReference type="GO" id="GO:0005737">
    <property type="term" value="C:cytoplasm"/>
    <property type="evidence" value="ECO:0007669"/>
    <property type="project" value="UniProtKB-SubCell"/>
</dbReference>
<dbReference type="GeneID" id="42982964"/>
<dbReference type="Proteomes" id="UP000078582">
    <property type="component" value="Chromosome"/>
</dbReference>
<evidence type="ECO:0000256" key="1">
    <source>
        <dbReference type="ARBA" id="ARBA00007768"/>
    </source>
</evidence>
<gene>
    <name evidence="3" type="primary">cutC</name>
    <name evidence="4" type="ORF">AYR53_11900</name>
</gene>
<accession>A0A192H3M1</accession>
<organism evidence="4 5">
    <name type="scientific">Loigolactobacillus backii</name>
    <dbReference type="NCBI Taxonomy" id="375175"/>
    <lineage>
        <taxon>Bacteria</taxon>
        <taxon>Bacillati</taxon>
        <taxon>Bacillota</taxon>
        <taxon>Bacilli</taxon>
        <taxon>Lactobacillales</taxon>
        <taxon>Lactobacillaceae</taxon>
        <taxon>Loigolactobacillus</taxon>
    </lineage>
</organism>
<comment type="subcellular location">
    <subcellularLocation>
        <location evidence="3">Cytoplasm</location>
    </subcellularLocation>
</comment>
<dbReference type="OrthoDB" id="9815677at2"/>
<dbReference type="GO" id="GO:0005507">
    <property type="term" value="F:copper ion binding"/>
    <property type="evidence" value="ECO:0007669"/>
    <property type="project" value="TreeGrafter"/>
</dbReference>
<dbReference type="AlphaFoldDB" id="A0A192H3M1"/>
<evidence type="ECO:0000313" key="4">
    <source>
        <dbReference type="EMBL" id="ANK63414.1"/>
    </source>
</evidence>
<dbReference type="PANTHER" id="PTHR12598">
    <property type="entry name" value="COPPER HOMEOSTASIS PROTEIN CUTC"/>
    <property type="match status" value="1"/>
</dbReference>
<evidence type="ECO:0000313" key="5">
    <source>
        <dbReference type="Proteomes" id="UP000078582"/>
    </source>
</evidence>
<dbReference type="HAMAP" id="MF_00795">
    <property type="entry name" value="CutC"/>
    <property type="match status" value="1"/>
</dbReference>
<name>A0A192H3M1_9LACO</name>
<dbReference type="FunFam" id="3.20.20.380:FF:000003">
    <property type="entry name" value="Copper homeostasis protein CutC"/>
    <property type="match status" value="1"/>
</dbReference>
<dbReference type="SUPFAM" id="SSF110395">
    <property type="entry name" value="CutC-like"/>
    <property type="match status" value="1"/>
</dbReference>
<evidence type="ECO:0000256" key="2">
    <source>
        <dbReference type="ARBA" id="ARBA00022490"/>
    </source>
</evidence>
<dbReference type="Pfam" id="PF03932">
    <property type="entry name" value="CutC"/>
    <property type="match status" value="1"/>
</dbReference>
<comment type="caution">
    <text evidence="3">Once thought to be involved in copper homeostasis, experiments in E.coli have shown this is not the case.</text>
</comment>
<protein>
    <recommendedName>
        <fullName evidence="3">PF03932 family protein CutC</fullName>
    </recommendedName>
</protein>
<dbReference type="PANTHER" id="PTHR12598:SF0">
    <property type="entry name" value="COPPER HOMEOSTASIS PROTEIN CUTC HOMOLOG"/>
    <property type="match status" value="1"/>
</dbReference>
<dbReference type="EMBL" id="CP014873">
    <property type="protein sequence ID" value="ANK63414.1"/>
    <property type="molecule type" value="Genomic_DNA"/>
</dbReference>
<dbReference type="STRING" id="375175.AYR53_11900"/>
<dbReference type="KEGG" id="lbt:AYR52_07175"/>
<dbReference type="InterPro" id="IPR036822">
    <property type="entry name" value="CutC-like_dom_sf"/>
</dbReference>
<keyword evidence="2 3" id="KW-0963">Cytoplasm</keyword>
<proteinExistence type="inferred from homology"/>
<keyword evidence="5" id="KW-1185">Reference proteome</keyword>
<comment type="similarity">
    <text evidence="1 3">Belongs to the CutC family.</text>
</comment>
<reference evidence="4 5" key="1">
    <citation type="submission" date="2016-03" db="EMBL/GenBank/DDBJ databases">
        <title>Pediococcus and Lactobacillus from brewery environment - whole genome sequencing and assembly.</title>
        <authorList>
            <person name="Behr J."/>
            <person name="Geissler A.J."/>
            <person name="Vogel R.F."/>
        </authorList>
    </citation>
    <scope>NUCLEOTIDE SEQUENCE [LARGE SCALE GENOMIC DNA]</scope>
    <source>
        <strain evidence="4 5">TMW 1.1989</strain>
    </source>
</reference>
<sequence length="214" mass="23377">MLITEVCLENYTYLPQAIKNGAKRIELCDNLAVGGTTVSKGVMAEASRYAHEKNIPLFVMIRPRGGNFVYNDLELRMMEADLFEAQQLGADGVVFGCLTKDKQLDEEAMEMLIGAAGGMEITFHMAFDEIPITKQHETIDWLSEHQVSRILTHGGPLTTPITANYKQLKDTIAYAANRLTVLPGGGITQDNLATISTALGVNEAHGSKIVGELH</sequence>
<evidence type="ECO:0000256" key="3">
    <source>
        <dbReference type="HAMAP-Rule" id="MF_00795"/>
    </source>
</evidence>